<keyword evidence="7 10" id="KW-0472">Membrane</keyword>
<evidence type="ECO:0000256" key="5">
    <source>
        <dbReference type="ARBA" id="ARBA00022725"/>
    </source>
</evidence>
<gene>
    <name evidence="11" type="primary">Or-301</name>
    <name evidence="11" type="synonym">Nful_v1.0-Or-301</name>
    <name evidence="11" type="ORF">NFUL_NFUL000256</name>
</gene>
<keyword evidence="8 10" id="KW-0675">Receptor</keyword>
<dbReference type="InterPro" id="IPR004117">
    <property type="entry name" value="7tm6_olfct_rcpt"/>
</dbReference>
<dbReference type="GO" id="GO:0004984">
    <property type="term" value="F:olfactory receptor activity"/>
    <property type="evidence" value="ECO:0007669"/>
    <property type="project" value="InterPro"/>
</dbReference>
<keyword evidence="12" id="KW-1185">Reference proteome</keyword>
<keyword evidence="4 10" id="KW-0812">Transmembrane</keyword>
<evidence type="ECO:0000256" key="8">
    <source>
        <dbReference type="ARBA" id="ARBA00023170"/>
    </source>
</evidence>
<evidence type="ECO:0000256" key="1">
    <source>
        <dbReference type="ARBA" id="ARBA00004651"/>
    </source>
</evidence>
<proteinExistence type="inferred from homology"/>
<dbReference type="Proteomes" id="UP000479987">
    <property type="component" value="Unassembled WGS sequence"/>
</dbReference>
<evidence type="ECO:0000256" key="2">
    <source>
        <dbReference type="ARBA" id="ARBA00022475"/>
    </source>
</evidence>
<keyword evidence="6 10" id="KW-1133">Transmembrane helix</keyword>
<dbReference type="Pfam" id="PF02949">
    <property type="entry name" value="7tm_6"/>
    <property type="match status" value="1"/>
</dbReference>
<name>A0A6G1LPA3_9HYME</name>
<feature type="transmembrane region" description="Helical" evidence="10">
    <location>
        <begin position="125"/>
        <end position="147"/>
    </location>
</feature>
<evidence type="ECO:0000256" key="3">
    <source>
        <dbReference type="ARBA" id="ARBA00022606"/>
    </source>
</evidence>
<reference evidence="11 12" key="1">
    <citation type="submission" date="2019-08" db="EMBL/GenBank/DDBJ databases">
        <title>High quality draft denovo assembly of Nylanderia fulva.</title>
        <authorList>
            <person name="Vargo E.L."/>
            <person name="Tarone A.M."/>
            <person name="Konganti K.R."/>
        </authorList>
    </citation>
    <scope>NUCLEOTIDE SEQUENCE [LARGE SCALE GENOMIC DNA]</scope>
    <source>
        <strain evidence="11">TAMU-Nful-2015</strain>
        <tissue evidence="11">Whole body</tissue>
    </source>
</reference>
<keyword evidence="2" id="KW-1003">Cell membrane</keyword>
<evidence type="ECO:0000256" key="10">
    <source>
        <dbReference type="RuleBase" id="RU351113"/>
    </source>
</evidence>
<keyword evidence="3 10" id="KW-0716">Sensory transduction</keyword>
<evidence type="ECO:0000256" key="6">
    <source>
        <dbReference type="ARBA" id="ARBA00022989"/>
    </source>
</evidence>
<comment type="similarity">
    <text evidence="10">Belongs to the insect chemoreceptor superfamily. Heteromeric odorant receptor channel (TC 1.A.69) family.</text>
</comment>
<comment type="subcellular location">
    <subcellularLocation>
        <location evidence="1 10">Cell membrane</location>
        <topology evidence="1 10">Multi-pass membrane protein</topology>
    </subcellularLocation>
</comment>
<comment type="caution">
    <text evidence="10">Lacks conserved residue(s) required for the propagation of feature annotation.</text>
</comment>
<evidence type="ECO:0000256" key="9">
    <source>
        <dbReference type="ARBA" id="ARBA00023224"/>
    </source>
</evidence>
<comment type="caution">
    <text evidence="11">The sequence shown here is derived from an EMBL/GenBank/DDBJ whole genome shotgun (WGS) entry which is preliminary data.</text>
</comment>
<feature type="transmembrane region" description="Helical" evidence="10">
    <location>
        <begin position="248"/>
        <end position="271"/>
    </location>
</feature>
<feature type="transmembrane region" description="Helical" evidence="10">
    <location>
        <begin position="32"/>
        <end position="53"/>
    </location>
</feature>
<keyword evidence="5 10" id="KW-0552">Olfaction</keyword>
<dbReference type="GO" id="GO:0005886">
    <property type="term" value="C:plasma membrane"/>
    <property type="evidence" value="ECO:0007669"/>
    <property type="project" value="UniProtKB-SubCell"/>
</dbReference>
<feature type="transmembrane region" description="Helical" evidence="10">
    <location>
        <begin position="174"/>
        <end position="202"/>
    </location>
</feature>
<protein>
    <recommendedName>
        <fullName evidence="10">Odorant receptor</fullName>
    </recommendedName>
</protein>
<dbReference type="PANTHER" id="PTHR21137">
    <property type="entry name" value="ODORANT RECEPTOR"/>
    <property type="match status" value="1"/>
</dbReference>
<dbReference type="GO" id="GO:0007165">
    <property type="term" value="P:signal transduction"/>
    <property type="evidence" value="ECO:0007669"/>
    <property type="project" value="UniProtKB-KW"/>
</dbReference>
<dbReference type="AlphaFoldDB" id="A0A6G1LPA3"/>
<keyword evidence="9 10" id="KW-0807">Transducer</keyword>
<sequence>MDVFDTPYFRTNKLLLSFTGLWPSQSSNKNRILYTCTILGILILILPQIAYLFKHAINLTDYYDALPSLTGAFICLMKTIGISSKSNEFRMLVQHVQYDWCLLGNHETIQILIKYMERSRMFTKAYLIFISTGAISFVTAPITIPIFDFVLSSNVTRPKSLPHSSEYFLDLEKYYYLLLVITFIGYFIAVTAVIAIDIIYFLMLQHSCGMLAILSHRLENFITCNKSKCVDRNSISNNQMIQLIESTFAICFIIDIGLGVLLQCSACVMIVTNRNTMVLIKNGPLLILQNFRIFFNSWLGQEIIDHSSQVSISAYNGMWYQTSLEVKKMFSFLLMKCQKPYHITMAKLYVISLENYSMIMKTSASYVTLMISLNSDE</sequence>
<organism evidence="11 12">
    <name type="scientific">Nylanderia fulva</name>
    <dbReference type="NCBI Taxonomy" id="613905"/>
    <lineage>
        <taxon>Eukaryota</taxon>
        <taxon>Metazoa</taxon>
        <taxon>Ecdysozoa</taxon>
        <taxon>Arthropoda</taxon>
        <taxon>Hexapoda</taxon>
        <taxon>Insecta</taxon>
        <taxon>Pterygota</taxon>
        <taxon>Neoptera</taxon>
        <taxon>Endopterygota</taxon>
        <taxon>Hymenoptera</taxon>
        <taxon>Apocrita</taxon>
        <taxon>Aculeata</taxon>
        <taxon>Formicoidea</taxon>
        <taxon>Formicidae</taxon>
        <taxon>Formicinae</taxon>
        <taxon>Nylanderia</taxon>
    </lineage>
</organism>
<accession>A0A6G1LPA3</accession>
<evidence type="ECO:0000313" key="12">
    <source>
        <dbReference type="Proteomes" id="UP000479987"/>
    </source>
</evidence>
<dbReference type="GO" id="GO:0005549">
    <property type="term" value="F:odorant binding"/>
    <property type="evidence" value="ECO:0007669"/>
    <property type="project" value="InterPro"/>
</dbReference>
<dbReference type="PANTHER" id="PTHR21137:SF35">
    <property type="entry name" value="ODORANT RECEPTOR 19A-RELATED"/>
    <property type="match status" value="1"/>
</dbReference>
<dbReference type="EMBL" id="SGBU01000033">
    <property type="protein sequence ID" value="KAF3054392.1"/>
    <property type="molecule type" value="Genomic_DNA"/>
</dbReference>
<evidence type="ECO:0000313" key="11">
    <source>
        <dbReference type="EMBL" id="KAF3054392.1"/>
    </source>
</evidence>
<evidence type="ECO:0000256" key="7">
    <source>
        <dbReference type="ARBA" id="ARBA00023136"/>
    </source>
</evidence>
<evidence type="ECO:0000256" key="4">
    <source>
        <dbReference type="ARBA" id="ARBA00022692"/>
    </source>
</evidence>